<evidence type="ECO:0000313" key="8">
    <source>
        <dbReference type="EMBL" id="CAH1407600.1"/>
    </source>
</evidence>
<evidence type="ECO:0000256" key="5">
    <source>
        <dbReference type="SAM" id="MobiDB-lite"/>
    </source>
</evidence>
<evidence type="ECO:0000259" key="6">
    <source>
        <dbReference type="PROSITE" id="PS50304"/>
    </source>
</evidence>
<dbReference type="Gene3D" id="2.40.50.90">
    <property type="match status" value="3"/>
</dbReference>
<dbReference type="PANTHER" id="PTHR22948">
    <property type="entry name" value="TUDOR DOMAIN CONTAINING PROTEIN"/>
    <property type="match status" value="1"/>
</dbReference>
<dbReference type="Pfam" id="PF12872">
    <property type="entry name" value="OST-HTH"/>
    <property type="match status" value="1"/>
</dbReference>
<dbReference type="Gene3D" id="2.30.30.140">
    <property type="match status" value="3"/>
</dbReference>
<dbReference type="Pfam" id="PF00567">
    <property type="entry name" value="TUDOR"/>
    <property type="match status" value="3"/>
</dbReference>
<evidence type="ECO:0000313" key="9">
    <source>
        <dbReference type="Proteomes" id="UP001152798"/>
    </source>
</evidence>
<dbReference type="InterPro" id="IPR050621">
    <property type="entry name" value="Tudor_domain_containing"/>
</dbReference>
<dbReference type="CDD" id="cd09972">
    <property type="entry name" value="LOTUS_TDRD_OSKAR"/>
    <property type="match status" value="1"/>
</dbReference>
<organism evidence="8 9">
    <name type="scientific">Nezara viridula</name>
    <name type="common">Southern green stink bug</name>
    <name type="synonym">Cimex viridulus</name>
    <dbReference type="NCBI Taxonomy" id="85310"/>
    <lineage>
        <taxon>Eukaryota</taxon>
        <taxon>Metazoa</taxon>
        <taxon>Ecdysozoa</taxon>
        <taxon>Arthropoda</taxon>
        <taxon>Hexapoda</taxon>
        <taxon>Insecta</taxon>
        <taxon>Pterygota</taxon>
        <taxon>Neoptera</taxon>
        <taxon>Paraneoptera</taxon>
        <taxon>Hemiptera</taxon>
        <taxon>Heteroptera</taxon>
        <taxon>Panheteroptera</taxon>
        <taxon>Pentatomomorpha</taxon>
        <taxon>Pentatomoidea</taxon>
        <taxon>Pentatomidae</taxon>
        <taxon>Pentatominae</taxon>
        <taxon>Nezara</taxon>
    </lineage>
</organism>
<dbReference type="Proteomes" id="UP001152798">
    <property type="component" value="Chromosome 7"/>
</dbReference>
<dbReference type="PANTHER" id="PTHR22948:SF29">
    <property type="entry name" value="FI02030P-RELATED"/>
    <property type="match status" value="1"/>
</dbReference>
<gene>
    <name evidence="8" type="ORF">NEZAVI_LOCUS15282</name>
</gene>
<feature type="domain" description="HTH OST-type" evidence="7">
    <location>
        <begin position="7"/>
        <end position="78"/>
    </location>
</feature>
<dbReference type="GO" id="GO:0007283">
    <property type="term" value="P:spermatogenesis"/>
    <property type="evidence" value="ECO:0007669"/>
    <property type="project" value="UniProtKB-KW"/>
</dbReference>
<evidence type="ECO:0000256" key="3">
    <source>
        <dbReference type="ARBA" id="ARBA00022737"/>
    </source>
</evidence>
<keyword evidence="2" id="KW-0963">Cytoplasm</keyword>
<dbReference type="Gene3D" id="3.30.420.610">
    <property type="entry name" value="LOTUS domain-like"/>
    <property type="match status" value="1"/>
</dbReference>
<dbReference type="PROSITE" id="PS51644">
    <property type="entry name" value="HTH_OST"/>
    <property type="match status" value="1"/>
</dbReference>
<dbReference type="AlphaFoldDB" id="A0A9P0HTP4"/>
<dbReference type="GO" id="GO:0030154">
    <property type="term" value="P:cell differentiation"/>
    <property type="evidence" value="ECO:0007669"/>
    <property type="project" value="UniProtKB-ARBA"/>
</dbReference>
<evidence type="ECO:0008006" key="10">
    <source>
        <dbReference type="Google" id="ProtNLM"/>
    </source>
</evidence>
<comment type="subcellular location">
    <subcellularLocation>
        <location evidence="1">Cytoplasm</location>
    </subcellularLocation>
</comment>
<dbReference type="PROSITE" id="PS50304">
    <property type="entry name" value="TUDOR"/>
    <property type="match status" value="1"/>
</dbReference>
<name>A0A9P0HTP4_NEZVI</name>
<keyword evidence="4" id="KW-0221">Differentiation</keyword>
<reference evidence="8" key="1">
    <citation type="submission" date="2022-01" db="EMBL/GenBank/DDBJ databases">
        <authorList>
            <person name="King R."/>
        </authorList>
    </citation>
    <scope>NUCLEOTIDE SEQUENCE</scope>
</reference>
<dbReference type="SMART" id="SM00333">
    <property type="entry name" value="TUDOR"/>
    <property type="match status" value="3"/>
</dbReference>
<dbReference type="InterPro" id="IPR025605">
    <property type="entry name" value="OST-HTH/LOTUS_dom"/>
</dbReference>
<keyword evidence="4" id="KW-0744">Spermatogenesis</keyword>
<evidence type="ECO:0000256" key="2">
    <source>
        <dbReference type="ARBA" id="ARBA00022490"/>
    </source>
</evidence>
<evidence type="ECO:0000259" key="7">
    <source>
        <dbReference type="PROSITE" id="PS51644"/>
    </source>
</evidence>
<dbReference type="OrthoDB" id="10034606at2759"/>
<feature type="region of interest" description="Disordered" evidence="5">
    <location>
        <begin position="270"/>
        <end position="289"/>
    </location>
</feature>
<dbReference type="InterPro" id="IPR035437">
    <property type="entry name" value="SNase_OB-fold_sf"/>
</dbReference>
<accession>A0A9P0HTP4</accession>
<dbReference type="InterPro" id="IPR041966">
    <property type="entry name" value="LOTUS-like"/>
</dbReference>
<dbReference type="InterPro" id="IPR002999">
    <property type="entry name" value="Tudor"/>
</dbReference>
<feature type="compositionally biased region" description="Basic residues" evidence="5">
    <location>
        <begin position="90"/>
        <end position="102"/>
    </location>
</feature>
<feature type="domain" description="Tudor" evidence="6">
    <location>
        <begin position="976"/>
        <end position="1033"/>
    </location>
</feature>
<sequence length="1122" mass="127613">MANSNNERNSVISNLRACLISSQGGIRMDSLNKDYMQIIGECIPYKRLGFNQLEEFLKSVPEISVKRRGGEVYIEAKESQTSAHVTKLVSKQKKSGRKKPKANRNIPPRYFRTAPRFTKRVYKAPLISSPQYNPQKQCYLPPLKISVPQNNNTINYNARIVSEVNRASNKTNYPMPVNHNYVGVMERPSLVSQFTPKNMKYIPPLLSDNSIKPDMTFRNEGLLSPKNLRYPPPLLSDNSIKPDMVFRNEAFITPSSNNLNSFKESVFNSPIDHSSYGSTPTPTPPEEPSKKIKQLAQDRLDKVKKHHKLLVTVSLQQGESTSPYQRQLSAYIQERGWEEAAYKILKENSGKRVCYCTLSILIPRMAPNLAPEVVDCGTFPNNFYDVNEAKECVAKQALEKLKKREIFNTFPIIQDPALILQRVERMVKEKDTGKWASRIEDEHRTLFKEILPPHWLDVVHASDQFIVEELANSSLLIKVKENAVPFPTVVDSTIPKLVLPEDNTWDVFVTRAVSVTEICIRFIGDDYSGLLDSLTSDMESWYQQKEHLVNPFLVVGEYYASYCNESWARVLVMKINIDDIHVKFIDHGDDDVLPRSVLYKLEPKFMSLPPQAITVSLKNLESYKNCKEAPDYLLTNIVGSCLVAVVEQRTPTISVTLFDTSQEEALNLNEKLKYLFNYNYKEKVNIEEDGIHQASVSFIDENGTVYIQFVSETINILLNQMEYIEDGTYEKYRVKDYSQLFPDKLYLLDQQNSEKHRVKIINATSLNGQVLVNFIDSGGEESVFVEDLYNLEEISYLLSQIPAQAVAVKLHEVTPEAFTPERMSRLKELLLGESVVAKIRKIEDGIPVVELFKRTVPENLMASINQTLILDSTLKNVVNKLEQFSFKSTPKTEKCVQKNILQQISNNFPSGSIERRIAENRPVLPEVGEEFQILVQQTANPSFIMIQPLDYVNVIHNLEKEMCEFYNNLKSGLDSNIMEGGLCAVRDKNCWYRAHVDKIIDSESVSVKLLDYGSVSLVLNTDVKPLKDNFTKVPYVGFSCKISGIAAKHGDWSVEDCLQTRVLIDHKKLLAQIKGVHLSQSSLGGIILELQLFDLNNMTGNKLDIGEVLIQNGCAIREDRKI</sequence>
<proteinExistence type="predicted"/>
<protein>
    <recommendedName>
        <fullName evidence="10">Tudor domain-containing protein 7</fullName>
    </recommendedName>
</protein>
<evidence type="ECO:0000256" key="1">
    <source>
        <dbReference type="ARBA" id="ARBA00004496"/>
    </source>
</evidence>
<keyword evidence="9" id="KW-1185">Reference proteome</keyword>
<keyword evidence="3" id="KW-0677">Repeat</keyword>
<feature type="region of interest" description="Disordered" evidence="5">
    <location>
        <begin position="89"/>
        <end position="109"/>
    </location>
</feature>
<dbReference type="GO" id="GO:0005737">
    <property type="term" value="C:cytoplasm"/>
    <property type="evidence" value="ECO:0007669"/>
    <property type="project" value="UniProtKB-SubCell"/>
</dbReference>
<dbReference type="EMBL" id="OV725083">
    <property type="protein sequence ID" value="CAH1407600.1"/>
    <property type="molecule type" value="Genomic_DNA"/>
</dbReference>
<evidence type="ECO:0000256" key="4">
    <source>
        <dbReference type="ARBA" id="ARBA00022871"/>
    </source>
</evidence>
<dbReference type="SUPFAM" id="SSF63748">
    <property type="entry name" value="Tudor/PWWP/MBT"/>
    <property type="match status" value="3"/>
</dbReference>